<protein>
    <submittedName>
        <fullName evidence="1">Uncharacterized protein</fullName>
    </submittedName>
</protein>
<dbReference type="Proteomes" id="UP001062846">
    <property type="component" value="Chromosome 7"/>
</dbReference>
<organism evidence="1 2">
    <name type="scientific">Rhododendron molle</name>
    <name type="common">Chinese azalea</name>
    <name type="synonym">Azalea mollis</name>
    <dbReference type="NCBI Taxonomy" id="49168"/>
    <lineage>
        <taxon>Eukaryota</taxon>
        <taxon>Viridiplantae</taxon>
        <taxon>Streptophyta</taxon>
        <taxon>Embryophyta</taxon>
        <taxon>Tracheophyta</taxon>
        <taxon>Spermatophyta</taxon>
        <taxon>Magnoliopsida</taxon>
        <taxon>eudicotyledons</taxon>
        <taxon>Gunneridae</taxon>
        <taxon>Pentapetalae</taxon>
        <taxon>asterids</taxon>
        <taxon>Ericales</taxon>
        <taxon>Ericaceae</taxon>
        <taxon>Ericoideae</taxon>
        <taxon>Rhodoreae</taxon>
        <taxon>Rhododendron</taxon>
    </lineage>
</organism>
<name>A0ACC0N606_RHOML</name>
<gene>
    <name evidence="1" type="ORF">RHMOL_Rhmol07G0239000</name>
</gene>
<evidence type="ECO:0000313" key="2">
    <source>
        <dbReference type="Proteomes" id="UP001062846"/>
    </source>
</evidence>
<sequence>MVSWAKSSAVSLSAFFVVVVLACGEIAMTTTTIHVQEKRRRPISRPHPTPLRIKEDSHVNKKPSFSSQKKTQSPKLCGLITNAPPPKIIHANAREFKTLVQRLTGLSRPNEVIENGKRPIMNDVDVDHRCNGSSSSFNPIHECYLTSHPYLVDMPYPYLGHDIPNYLTDLSLSLVPNSTYLSLSPPPVYTYAETISFSTLPNIGSSISPVRNEFLDIGTINNGFGL</sequence>
<reference evidence="1" key="1">
    <citation type="submission" date="2022-02" db="EMBL/GenBank/DDBJ databases">
        <title>Plant Genome Project.</title>
        <authorList>
            <person name="Zhang R.-G."/>
        </authorList>
    </citation>
    <scope>NUCLEOTIDE SEQUENCE</scope>
    <source>
        <strain evidence="1">AT1</strain>
    </source>
</reference>
<keyword evidence="2" id="KW-1185">Reference proteome</keyword>
<dbReference type="EMBL" id="CM046394">
    <property type="protein sequence ID" value="KAI8548008.1"/>
    <property type="molecule type" value="Genomic_DNA"/>
</dbReference>
<proteinExistence type="predicted"/>
<accession>A0ACC0N606</accession>
<evidence type="ECO:0000313" key="1">
    <source>
        <dbReference type="EMBL" id="KAI8548008.1"/>
    </source>
</evidence>
<comment type="caution">
    <text evidence="1">The sequence shown here is derived from an EMBL/GenBank/DDBJ whole genome shotgun (WGS) entry which is preliminary data.</text>
</comment>